<feature type="domain" description="ABC transporter" evidence="1">
    <location>
        <begin position="22"/>
        <end position="98"/>
    </location>
</feature>
<dbReference type="Gene3D" id="3.40.50.300">
    <property type="entry name" value="P-loop containing nucleotide triphosphate hydrolases"/>
    <property type="match status" value="1"/>
</dbReference>
<reference evidence="2" key="1">
    <citation type="journal article" date="2021" name="PeerJ">
        <title>Extensive microbial diversity within the chicken gut microbiome revealed by metagenomics and culture.</title>
        <authorList>
            <person name="Gilroy R."/>
            <person name="Ravi A."/>
            <person name="Getino M."/>
            <person name="Pursley I."/>
            <person name="Horton D.L."/>
            <person name="Alikhan N.F."/>
            <person name="Baker D."/>
            <person name="Gharbi K."/>
            <person name="Hall N."/>
            <person name="Watson M."/>
            <person name="Adriaenssens E.M."/>
            <person name="Foster-Nyarko E."/>
            <person name="Jarju S."/>
            <person name="Secka A."/>
            <person name="Antonio M."/>
            <person name="Oren A."/>
            <person name="Chaudhuri R.R."/>
            <person name="La Ragione R."/>
            <person name="Hildebrand F."/>
            <person name="Pallen M.J."/>
        </authorList>
    </citation>
    <scope>NUCLEOTIDE SEQUENCE</scope>
    <source>
        <strain evidence="2">CHK172-16539</strain>
    </source>
</reference>
<evidence type="ECO:0000259" key="1">
    <source>
        <dbReference type="Pfam" id="PF00005"/>
    </source>
</evidence>
<reference evidence="2" key="2">
    <citation type="submission" date="2021-04" db="EMBL/GenBank/DDBJ databases">
        <authorList>
            <person name="Gilroy R."/>
        </authorList>
    </citation>
    <scope>NUCLEOTIDE SEQUENCE</scope>
    <source>
        <strain evidence="2">CHK172-16539</strain>
    </source>
</reference>
<dbReference type="InterPro" id="IPR003439">
    <property type="entry name" value="ABC_transporter-like_ATP-bd"/>
</dbReference>
<gene>
    <name evidence="2" type="ORF">IAA20_02645</name>
</gene>
<dbReference type="GO" id="GO:0016887">
    <property type="term" value="F:ATP hydrolysis activity"/>
    <property type="evidence" value="ECO:0007669"/>
    <property type="project" value="InterPro"/>
</dbReference>
<organism evidence="2 3">
    <name type="scientific">Candidatus Enterococcus avicola</name>
    <dbReference type="NCBI Taxonomy" id="2838561"/>
    <lineage>
        <taxon>Bacteria</taxon>
        <taxon>Bacillati</taxon>
        <taxon>Bacillota</taxon>
        <taxon>Bacilli</taxon>
        <taxon>Lactobacillales</taxon>
        <taxon>Enterococcaceae</taxon>
        <taxon>Enterococcus</taxon>
    </lineage>
</organism>
<dbReference type="SUPFAM" id="SSF52540">
    <property type="entry name" value="P-loop containing nucleoside triphosphate hydrolases"/>
    <property type="match status" value="1"/>
</dbReference>
<dbReference type="GO" id="GO:0034040">
    <property type="term" value="F:ATPase-coupled lipid transmembrane transporter activity"/>
    <property type="evidence" value="ECO:0007669"/>
    <property type="project" value="TreeGrafter"/>
</dbReference>
<keyword evidence="2" id="KW-0547">Nucleotide-binding</keyword>
<dbReference type="Proteomes" id="UP000824063">
    <property type="component" value="Unassembled WGS sequence"/>
</dbReference>
<evidence type="ECO:0000313" key="2">
    <source>
        <dbReference type="EMBL" id="HIZ52823.1"/>
    </source>
</evidence>
<proteinExistence type="predicted"/>
<name>A0A9D2F6E9_9ENTE</name>
<dbReference type="InterPro" id="IPR027417">
    <property type="entry name" value="P-loop_NTPase"/>
</dbReference>
<protein>
    <submittedName>
        <fullName evidence="2">ATP-binding cassette domain-containing protein</fullName>
    </submittedName>
</protein>
<sequence length="107" mass="11681">MLAGQIDFENIYFSYLETNIFNQLSFKINGGASVALVGESGSGKSTIVKLITGLLKPQSGNIFIDGSNLSDLNLQDLYNHISYTSQESPIFSGTLRENIVFDHTVSD</sequence>
<dbReference type="PANTHER" id="PTHR24221:SF654">
    <property type="entry name" value="ATP-BINDING CASSETTE SUB-FAMILY B MEMBER 6"/>
    <property type="match status" value="1"/>
</dbReference>
<keyword evidence="2" id="KW-0067">ATP-binding</keyword>
<dbReference type="AlphaFoldDB" id="A0A9D2F6E9"/>
<evidence type="ECO:0000313" key="3">
    <source>
        <dbReference type="Proteomes" id="UP000824063"/>
    </source>
</evidence>
<dbReference type="GO" id="GO:0005524">
    <property type="term" value="F:ATP binding"/>
    <property type="evidence" value="ECO:0007669"/>
    <property type="project" value="UniProtKB-KW"/>
</dbReference>
<comment type="caution">
    <text evidence="2">The sequence shown here is derived from an EMBL/GenBank/DDBJ whole genome shotgun (WGS) entry which is preliminary data.</text>
</comment>
<accession>A0A9D2F6E9</accession>
<dbReference type="EMBL" id="DXBN01000062">
    <property type="protein sequence ID" value="HIZ52823.1"/>
    <property type="molecule type" value="Genomic_DNA"/>
</dbReference>
<dbReference type="Pfam" id="PF00005">
    <property type="entry name" value="ABC_tran"/>
    <property type="match status" value="1"/>
</dbReference>
<dbReference type="InterPro" id="IPR039421">
    <property type="entry name" value="Type_1_exporter"/>
</dbReference>
<dbReference type="PANTHER" id="PTHR24221">
    <property type="entry name" value="ATP-BINDING CASSETTE SUB-FAMILY B"/>
    <property type="match status" value="1"/>
</dbReference>